<dbReference type="PANTHER" id="PTHR30558:SF3">
    <property type="entry name" value="BIOPOLYMER TRANSPORT PROTEIN EXBD-RELATED"/>
    <property type="match status" value="1"/>
</dbReference>
<evidence type="ECO:0000313" key="10">
    <source>
        <dbReference type="Proteomes" id="UP000629963"/>
    </source>
</evidence>
<protein>
    <submittedName>
        <fullName evidence="9">Biopolymer transporter ExbD</fullName>
    </submittedName>
</protein>
<evidence type="ECO:0000256" key="6">
    <source>
        <dbReference type="ARBA" id="ARBA00023136"/>
    </source>
</evidence>
<dbReference type="RefSeq" id="WP_187009559.1">
    <property type="nucleotide sequence ID" value="NZ_JACRUI010000001.1"/>
</dbReference>
<comment type="similarity">
    <text evidence="2 7">Belongs to the ExbD/TolR family.</text>
</comment>
<dbReference type="InterPro" id="IPR003400">
    <property type="entry name" value="ExbD"/>
</dbReference>
<keyword evidence="7" id="KW-0813">Transport</keyword>
<evidence type="ECO:0000256" key="5">
    <source>
        <dbReference type="ARBA" id="ARBA00022989"/>
    </source>
</evidence>
<gene>
    <name evidence="9" type="ORF">H8R23_06315</name>
</gene>
<evidence type="ECO:0000256" key="3">
    <source>
        <dbReference type="ARBA" id="ARBA00022475"/>
    </source>
</evidence>
<name>A0ABR7J732_9FLAO</name>
<comment type="caution">
    <text evidence="9">The sequence shown here is derived from an EMBL/GenBank/DDBJ whole genome shotgun (WGS) entry which is preliminary data.</text>
</comment>
<proteinExistence type="inferred from homology"/>
<feature type="transmembrane region" description="Helical" evidence="8">
    <location>
        <begin position="25"/>
        <end position="43"/>
    </location>
</feature>
<evidence type="ECO:0000256" key="1">
    <source>
        <dbReference type="ARBA" id="ARBA00004162"/>
    </source>
</evidence>
<dbReference type="PANTHER" id="PTHR30558">
    <property type="entry name" value="EXBD MEMBRANE COMPONENT OF PMF-DRIVEN MACROMOLECULE IMPORT SYSTEM"/>
    <property type="match status" value="1"/>
</dbReference>
<keyword evidence="4 7" id="KW-0812">Transmembrane</keyword>
<accession>A0ABR7J732</accession>
<reference evidence="9 10" key="1">
    <citation type="submission" date="2020-08" db="EMBL/GenBank/DDBJ databases">
        <title>Description of novel Flavobacterium F-380 isolate.</title>
        <authorList>
            <person name="Saticioglu I.B."/>
            <person name="Duman M."/>
            <person name="Altun S."/>
        </authorList>
    </citation>
    <scope>NUCLEOTIDE SEQUENCE [LARGE SCALE GENOMIC DNA]</scope>
    <source>
        <strain evidence="9 10">F-380</strain>
    </source>
</reference>
<evidence type="ECO:0000313" key="9">
    <source>
        <dbReference type="EMBL" id="MBC5841012.1"/>
    </source>
</evidence>
<keyword evidence="6 8" id="KW-0472">Membrane</keyword>
<keyword evidence="3" id="KW-1003">Cell membrane</keyword>
<evidence type="ECO:0000256" key="2">
    <source>
        <dbReference type="ARBA" id="ARBA00005811"/>
    </source>
</evidence>
<evidence type="ECO:0000256" key="8">
    <source>
        <dbReference type="SAM" id="Phobius"/>
    </source>
</evidence>
<organism evidence="9 10">
    <name type="scientific">Flavobacterium kayseriense</name>
    <dbReference type="NCBI Taxonomy" id="2764714"/>
    <lineage>
        <taxon>Bacteria</taxon>
        <taxon>Pseudomonadati</taxon>
        <taxon>Bacteroidota</taxon>
        <taxon>Flavobacteriia</taxon>
        <taxon>Flavobacteriales</taxon>
        <taxon>Flavobacteriaceae</taxon>
        <taxon>Flavobacterium</taxon>
    </lineage>
</organism>
<evidence type="ECO:0000256" key="7">
    <source>
        <dbReference type="RuleBase" id="RU003879"/>
    </source>
</evidence>
<dbReference type="Proteomes" id="UP000629963">
    <property type="component" value="Unassembled WGS sequence"/>
</dbReference>
<sequence>MAELNTDSGGEKGGKVRAKKANAKVDLTAMVDLAFLLITFFMLTTTLSKPQSMNLGLPDKNDDDKNVDIKVDENRTVTLLLGDNNKLTFYMGLLEAPIGGPKDISYDRDGLRKELLKRKEEVLAYSTAKGKPDQGMIVIIKPSKKSNYKNVVDVLDEMAISGVPTYTIVNDITPAELKLLEGK</sequence>
<keyword evidence="7" id="KW-0653">Protein transport</keyword>
<keyword evidence="10" id="KW-1185">Reference proteome</keyword>
<dbReference type="EMBL" id="JACRUJ010000001">
    <property type="protein sequence ID" value="MBC5841012.1"/>
    <property type="molecule type" value="Genomic_DNA"/>
</dbReference>
<keyword evidence="5 8" id="KW-1133">Transmembrane helix</keyword>
<dbReference type="Pfam" id="PF02472">
    <property type="entry name" value="ExbD"/>
    <property type="match status" value="1"/>
</dbReference>
<evidence type="ECO:0000256" key="4">
    <source>
        <dbReference type="ARBA" id="ARBA00022692"/>
    </source>
</evidence>
<comment type="subcellular location">
    <subcellularLocation>
        <location evidence="1">Cell membrane</location>
        <topology evidence="1">Single-pass membrane protein</topology>
    </subcellularLocation>
    <subcellularLocation>
        <location evidence="7">Cell membrane</location>
        <topology evidence="7">Single-pass type II membrane protein</topology>
    </subcellularLocation>
</comment>